<proteinExistence type="inferred from homology"/>
<dbReference type="RefSeq" id="WP_066965211.1">
    <property type="nucleotide sequence ID" value="NZ_CP023449.1"/>
</dbReference>
<accession>A0A2A4FUR5</accession>
<keyword evidence="2 11" id="KW-0813">Transport</keyword>
<feature type="signal peptide" evidence="13">
    <location>
        <begin position="1"/>
        <end position="20"/>
    </location>
</feature>
<feature type="chain" id="PRO_5013377046" evidence="13">
    <location>
        <begin position="21"/>
        <end position="779"/>
    </location>
</feature>
<reference evidence="16 17" key="1">
    <citation type="submission" date="2017-09" db="EMBL/GenBank/DDBJ databases">
        <title>The Catabolism of 3,6-Dichlorosalicylic acid is Initiated by the Cytochrome P450 Monooxygenase DsmABC in Rhizorhabdus dicambivorans Ndbn-20.</title>
        <authorList>
            <person name="Na L."/>
        </authorList>
    </citation>
    <scope>NUCLEOTIDE SEQUENCE [LARGE SCALE GENOMIC DNA]</scope>
    <source>
        <strain evidence="16 17">Ndbn-20m</strain>
    </source>
</reference>
<evidence type="ECO:0000313" key="16">
    <source>
        <dbReference type="EMBL" id="PCE41141.1"/>
    </source>
</evidence>
<evidence type="ECO:0000256" key="6">
    <source>
        <dbReference type="ARBA" id="ARBA00023004"/>
    </source>
</evidence>
<keyword evidence="4" id="KW-0410">Iron transport</keyword>
<dbReference type="InterPro" id="IPR012910">
    <property type="entry name" value="Plug_dom"/>
</dbReference>
<keyword evidence="16" id="KW-0675">Receptor</keyword>
<evidence type="ECO:0000256" key="2">
    <source>
        <dbReference type="ARBA" id="ARBA00022448"/>
    </source>
</evidence>
<dbReference type="InterPro" id="IPR036942">
    <property type="entry name" value="Beta-barrel_TonB_sf"/>
</dbReference>
<dbReference type="Pfam" id="PF00593">
    <property type="entry name" value="TonB_dep_Rec_b-barrel"/>
    <property type="match status" value="1"/>
</dbReference>
<keyword evidence="8 12" id="KW-0798">TonB box</keyword>
<evidence type="ECO:0000256" key="8">
    <source>
        <dbReference type="ARBA" id="ARBA00023077"/>
    </source>
</evidence>
<comment type="subcellular location">
    <subcellularLocation>
        <location evidence="1 11">Cell outer membrane</location>
        <topology evidence="1 11">Multi-pass membrane protein</topology>
    </subcellularLocation>
</comment>
<protein>
    <submittedName>
        <fullName evidence="16">TonB-dependent receptor</fullName>
    </submittedName>
</protein>
<feature type="domain" description="TonB-dependent receptor plug" evidence="15">
    <location>
        <begin position="60"/>
        <end position="176"/>
    </location>
</feature>
<keyword evidence="9 11" id="KW-0472">Membrane</keyword>
<dbReference type="PROSITE" id="PS52016">
    <property type="entry name" value="TONB_DEPENDENT_REC_3"/>
    <property type="match status" value="1"/>
</dbReference>
<dbReference type="OrthoDB" id="9760333at2"/>
<keyword evidence="17" id="KW-1185">Reference proteome</keyword>
<evidence type="ECO:0000256" key="1">
    <source>
        <dbReference type="ARBA" id="ARBA00004571"/>
    </source>
</evidence>
<evidence type="ECO:0000259" key="15">
    <source>
        <dbReference type="Pfam" id="PF07715"/>
    </source>
</evidence>
<dbReference type="Pfam" id="PF07715">
    <property type="entry name" value="Plug"/>
    <property type="match status" value="1"/>
</dbReference>
<dbReference type="AlphaFoldDB" id="A0A2A4FUR5"/>
<gene>
    <name evidence="16" type="ORF">COO09_16700</name>
</gene>
<sequence>MKRSGRFVLLVTTACVGAFASPLAAQSGNAAAARGAPAAAEDVAGDGEIIVTARRREERLLDVPLSISALSGSDLTNRGAVNSEDYLRGIPGVNQSATSYNSGQSIVIRGIETVPSAQNFGIGPTYASYFGETPTTNSAGVTGGTSIDIKSVDINRVEVLRGPQGTSFGDASLGGAVRIIPNAPKLGRTEGRVAGAFSHTGGPGSSNYDLQSVINLPLGDMAAVRLVAYGSYESGHYRNRSGSDAAFQAGPVTQFQAQRSTGDKGNIGAVRTWGGRAALRFEPSDQLTLNLNALYQENHQNGVALANSGKFDQNLYRVDDRQVRRGQRYGFSDQYVGIVNPTAEYDLGWADLVASYSFMKSGSANAQAFGVFGSALPISQGQPSHHKEHVGELRVTTKLDGPINLVVGAFAERLTDDANISFYWLGSAATNSFTPGSLDKIGNADIVRRLTQKAVYGEAFAKPFDWLTLSAGARYYDYTRRFSDIRVGPFTGTSNFRGTVKSDGVNPRFSVSAKPSKDVLVYASYSQGFRLGTPQAQLPASRCDVNNDGLVDGTNVTLAETGRLSSDKIKSYEAGVKGSFLGGAVSADVAVFHMEWAGVPVRVLAPPPPTGCLLSYQANAGNAKSDGVEFSGAVKFGGGFRALAGVSYTNARIVDDVPSLGAMAGNQLPGSAKVNANLGLQYDFPIGGNSSYLRVDTIYVGSTYGDIVNRPSIKTSDYVKIDLSAGTTLKGLGVNLFVRNLFDEDTFASRGTSVNVPAFYGYRLRPRTLGIRLDYKFGG</sequence>
<evidence type="ECO:0000256" key="4">
    <source>
        <dbReference type="ARBA" id="ARBA00022496"/>
    </source>
</evidence>
<evidence type="ECO:0000256" key="5">
    <source>
        <dbReference type="ARBA" id="ARBA00022692"/>
    </source>
</evidence>
<evidence type="ECO:0000313" key="17">
    <source>
        <dbReference type="Proteomes" id="UP000218934"/>
    </source>
</evidence>
<evidence type="ECO:0000256" key="3">
    <source>
        <dbReference type="ARBA" id="ARBA00022452"/>
    </source>
</evidence>
<evidence type="ECO:0000256" key="11">
    <source>
        <dbReference type="PROSITE-ProRule" id="PRU01360"/>
    </source>
</evidence>
<keyword evidence="10 11" id="KW-0998">Cell outer membrane</keyword>
<organism evidence="16 17">
    <name type="scientific">Rhizorhabdus dicambivorans</name>
    <dbReference type="NCBI Taxonomy" id="1850238"/>
    <lineage>
        <taxon>Bacteria</taxon>
        <taxon>Pseudomonadati</taxon>
        <taxon>Pseudomonadota</taxon>
        <taxon>Alphaproteobacteria</taxon>
        <taxon>Sphingomonadales</taxon>
        <taxon>Sphingomonadaceae</taxon>
        <taxon>Rhizorhabdus</taxon>
    </lineage>
</organism>
<dbReference type="EMBL" id="NWUF01000018">
    <property type="protein sequence ID" value="PCE41141.1"/>
    <property type="molecule type" value="Genomic_DNA"/>
</dbReference>
<dbReference type="InterPro" id="IPR039426">
    <property type="entry name" value="TonB-dep_rcpt-like"/>
</dbReference>
<evidence type="ECO:0000259" key="14">
    <source>
        <dbReference type="Pfam" id="PF00593"/>
    </source>
</evidence>
<comment type="caution">
    <text evidence="16">The sequence shown here is derived from an EMBL/GenBank/DDBJ whole genome shotgun (WGS) entry which is preliminary data.</text>
</comment>
<keyword evidence="3 11" id="KW-1134">Transmembrane beta strand</keyword>
<keyword evidence="13" id="KW-0732">Signal</keyword>
<evidence type="ECO:0000256" key="12">
    <source>
        <dbReference type="RuleBase" id="RU003357"/>
    </source>
</evidence>
<comment type="similarity">
    <text evidence="11 12">Belongs to the TonB-dependent receptor family.</text>
</comment>
<name>A0A2A4FUR5_9SPHN</name>
<dbReference type="Proteomes" id="UP000218934">
    <property type="component" value="Unassembled WGS sequence"/>
</dbReference>
<dbReference type="GO" id="GO:0006826">
    <property type="term" value="P:iron ion transport"/>
    <property type="evidence" value="ECO:0007669"/>
    <property type="project" value="UniProtKB-KW"/>
</dbReference>
<keyword evidence="6" id="KW-0408">Iron</keyword>
<dbReference type="InterPro" id="IPR000531">
    <property type="entry name" value="Beta-barrel_TonB"/>
</dbReference>
<evidence type="ECO:0000256" key="10">
    <source>
        <dbReference type="ARBA" id="ARBA00023237"/>
    </source>
</evidence>
<evidence type="ECO:0000256" key="7">
    <source>
        <dbReference type="ARBA" id="ARBA00023065"/>
    </source>
</evidence>
<dbReference type="Gene3D" id="2.40.170.20">
    <property type="entry name" value="TonB-dependent receptor, beta-barrel domain"/>
    <property type="match status" value="1"/>
</dbReference>
<dbReference type="PANTHER" id="PTHR32552:SF81">
    <property type="entry name" value="TONB-DEPENDENT OUTER MEMBRANE RECEPTOR"/>
    <property type="match status" value="1"/>
</dbReference>
<dbReference type="GO" id="GO:0009279">
    <property type="term" value="C:cell outer membrane"/>
    <property type="evidence" value="ECO:0007669"/>
    <property type="project" value="UniProtKB-SubCell"/>
</dbReference>
<dbReference type="SUPFAM" id="SSF56935">
    <property type="entry name" value="Porins"/>
    <property type="match status" value="1"/>
</dbReference>
<keyword evidence="5 11" id="KW-0812">Transmembrane</keyword>
<dbReference type="CDD" id="cd01347">
    <property type="entry name" value="ligand_gated_channel"/>
    <property type="match status" value="1"/>
</dbReference>
<evidence type="ECO:0000256" key="9">
    <source>
        <dbReference type="ARBA" id="ARBA00023136"/>
    </source>
</evidence>
<dbReference type="InterPro" id="IPR037066">
    <property type="entry name" value="Plug_dom_sf"/>
</dbReference>
<dbReference type="Gene3D" id="2.170.130.10">
    <property type="entry name" value="TonB-dependent receptor, plug domain"/>
    <property type="match status" value="1"/>
</dbReference>
<dbReference type="PANTHER" id="PTHR32552">
    <property type="entry name" value="FERRICHROME IRON RECEPTOR-RELATED"/>
    <property type="match status" value="1"/>
</dbReference>
<keyword evidence="7" id="KW-0406">Ion transport</keyword>
<feature type="domain" description="TonB-dependent receptor-like beta-barrel" evidence="14">
    <location>
        <begin position="285"/>
        <end position="741"/>
    </location>
</feature>
<dbReference type="KEGG" id="rdi:CMV14_16360"/>
<evidence type="ECO:0000256" key="13">
    <source>
        <dbReference type="SAM" id="SignalP"/>
    </source>
</evidence>